<dbReference type="InterPro" id="IPR038883">
    <property type="entry name" value="AN11006-like"/>
</dbReference>
<reference evidence="1" key="1">
    <citation type="submission" date="2023-08" db="EMBL/GenBank/DDBJ databases">
        <title>Black Yeasts Isolated from many extreme environments.</title>
        <authorList>
            <person name="Coleine C."/>
            <person name="Stajich J.E."/>
            <person name="Selbmann L."/>
        </authorList>
    </citation>
    <scope>NUCLEOTIDE SEQUENCE</scope>
    <source>
        <strain evidence="1">CCFEE 5810</strain>
    </source>
</reference>
<comment type="caution">
    <text evidence="1">The sequence shown here is derived from an EMBL/GenBank/DDBJ whole genome shotgun (WGS) entry which is preliminary data.</text>
</comment>
<dbReference type="EMBL" id="JAVRQU010000008">
    <property type="protein sequence ID" value="KAK5699716.1"/>
    <property type="molecule type" value="Genomic_DNA"/>
</dbReference>
<name>A0AAN7W5P9_9PEZI</name>
<gene>
    <name evidence="1" type="ORF">LTR97_005847</name>
</gene>
<organism evidence="1 2">
    <name type="scientific">Elasticomyces elasticus</name>
    <dbReference type="NCBI Taxonomy" id="574655"/>
    <lineage>
        <taxon>Eukaryota</taxon>
        <taxon>Fungi</taxon>
        <taxon>Dikarya</taxon>
        <taxon>Ascomycota</taxon>
        <taxon>Pezizomycotina</taxon>
        <taxon>Dothideomycetes</taxon>
        <taxon>Dothideomycetidae</taxon>
        <taxon>Mycosphaerellales</taxon>
        <taxon>Teratosphaeriaceae</taxon>
        <taxon>Elasticomyces</taxon>
    </lineage>
</organism>
<dbReference type="PANTHER" id="PTHR42085:SF1">
    <property type="entry name" value="F-BOX DOMAIN-CONTAINING PROTEIN"/>
    <property type="match status" value="1"/>
</dbReference>
<sequence>MADHHDDVMHTSKTTKIVKLYEGNFNHWLAHDLQIVLRRSGITRKTYESLEALVTCMKNFHRRIRQKALGVIVEQVCDSVLARMEDSDRSGVVTFLQALPRASGCFRLLDLPREMRDRVYETHILDAYHGRAQHRLTSNGRLKTEPRPSIIRVSHQVLDEFLPVFYMTTNFRFNIYNHGASSVAGVPIGFADVPGWIRRWARVAVEEYATHLRKVTVVGGGRAYFVTFLPGVGLKVRYPENLDQLRKTEWNQHVAQAEADRRLREVNGEAVLTVLTSRPGLWR</sequence>
<protein>
    <submittedName>
        <fullName evidence="1">Uncharacterized protein</fullName>
    </submittedName>
</protein>
<dbReference type="AlphaFoldDB" id="A0AAN7W5P9"/>
<proteinExistence type="predicted"/>
<evidence type="ECO:0000313" key="2">
    <source>
        <dbReference type="Proteomes" id="UP001310594"/>
    </source>
</evidence>
<dbReference type="PANTHER" id="PTHR42085">
    <property type="entry name" value="F-BOX DOMAIN-CONTAINING PROTEIN"/>
    <property type="match status" value="1"/>
</dbReference>
<dbReference type="Proteomes" id="UP001310594">
    <property type="component" value="Unassembled WGS sequence"/>
</dbReference>
<accession>A0AAN7W5P9</accession>
<evidence type="ECO:0000313" key="1">
    <source>
        <dbReference type="EMBL" id="KAK5699716.1"/>
    </source>
</evidence>